<reference evidence="2" key="2">
    <citation type="submission" date="2017-10" db="EMBL/GenBank/DDBJ databases">
        <title>Ladona fulva Genome sequencing and assembly.</title>
        <authorList>
            <person name="Murali S."/>
            <person name="Richards S."/>
            <person name="Bandaranaike D."/>
            <person name="Bellair M."/>
            <person name="Blankenburg K."/>
            <person name="Chao H."/>
            <person name="Dinh H."/>
            <person name="Doddapaneni H."/>
            <person name="Dugan-Rocha S."/>
            <person name="Elkadiri S."/>
            <person name="Gnanaolivu R."/>
            <person name="Hernandez B."/>
            <person name="Skinner E."/>
            <person name="Javaid M."/>
            <person name="Lee S."/>
            <person name="Li M."/>
            <person name="Ming W."/>
            <person name="Munidasa M."/>
            <person name="Muniz J."/>
            <person name="Nguyen L."/>
            <person name="Hughes D."/>
            <person name="Osuji N."/>
            <person name="Pu L.-L."/>
            <person name="Puazo M."/>
            <person name="Qu C."/>
            <person name="Quiroz J."/>
            <person name="Raj R."/>
            <person name="Weissenberger G."/>
            <person name="Xin Y."/>
            <person name="Zou X."/>
            <person name="Han Y."/>
            <person name="Worley K."/>
            <person name="Muzny D."/>
            <person name="Gibbs R."/>
        </authorList>
    </citation>
    <scope>NUCLEOTIDE SEQUENCE</scope>
    <source>
        <strain evidence="2">Sampled in the wild</strain>
    </source>
</reference>
<dbReference type="GO" id="GO:0005813">
    <property type="term" value="C:centrosome"/>
    <property type="evidence" value="ECO:0007669"/>
    <property type="project" value="TreeGrafter"/>
</dbReference>
<dbReference type="GO" id="GO:0000724">
    <property type="term" value="P:double-strand break repair via homologous recombination"/>
    <property type="evidence" value="ECO:0007669"/>
    <property type="project" value="InterPro"/>
</dbReference>
<dbReference type="OrthoDB" id="420422at2759"/>
<proteinExistence type="predicted"/>
<comment type="caution">
    <text evidence="2">The sequence shown here is derived from an EMBL/GenBank/DDBJ whole genome shotgun (WGS) entry which is preliminary data.</text>
</comment>
<evidence type="ECO:0000313" key="3">
    <source>
        <dbReference type="Proteomes" id="UP000792457"/>
    </source>
</evidence>
<dbReference type="EMBL" id="KZ308565">
    <property type="protein sequence ID" value="KAG8231641.1"/>
    <property type="molecule type" value="Genomic_DNA"/>
</dbReference>
<gene>
    <name evidence="2" type="ORF">J437_LFUL011482</name>
</gene>
<dbReference type="GO" id="GO:0042148">
    <property type="term" value="P:DNA strand invasion"/>
    <property type="evidence" value="ECO:0007669"/>
    <property type="project" value="TreeGrafter"/>
</dbReference>
<evidence type="ECO:0000313" key="2">
    <source>
        <dbReference type="EMBL" id="KAG8231641.1"/>
    </source>
</evidence>
<dbReference type="InterPro" id="IPR013632">
    <property type="entry name" value="Rad51_C"/>
</dbReference>
<dbReference type="Proteomes" id="UP000792457">
    <property type="component" value="Unassembled WGS sequence"/>
</dbReference>
<dbReference type="GO" id="GO:0000400">
    <property type="term" value="F:four-way junction DNA binding"/>
    <property type="evidence" value="ECO:0007669"/>
    <property type="project" value="TreeGrafter"/>
</dbReference>
<protein>
    <recommendedName>
        <fullName evidence="1">Rad51-like C-terminal domain-containing protein</fullName>
    </recommendedName>
</protein>
<sequence>MNYECKAETGVQLLARLGNRPRIKNVDQELFFTNDSPSNGDVLELIGDHSTGKTLLVTQILAHCLLPIKIKVYDSKEVCVGGLGAGAILINTDLHFQIAKLVQIMEHRLRICLAQQDFEANETKTSEYVEKLMKDLLKNIVILNCYDKKYLSANHSIVVVALDSASAFYWQDMSSKNCLSKRMDSYLKSLLSVLEKCVEEFKVLTIFTRPRYFHSKNPLPSKSSGSSANGQQTFKIELSLEDNKEGLSRRNEGACNALQANVHTPSSNYITHYFINSDDLSSTRIEERTSSGVRMRVPPIRTVFGAAARAALSFTDHKASLINLTSSPVMPPITNMITIFASPGGGGRVYIIYIAKSYSKSASSYPKLDRNRPFIPADCPILLAKHTKSGIGGSDGLKRSAASCASNGRRKLCDEIDKGKKNKKKTFGMRLGTWNVKKMNKKGKLENVKREMERYNISILGLSEGPLYFLNSDKRH</sequence>
<reference evidence="2" key="1">
    <citation type="submission" date="2013-04" db="EMBL/GenBank/DDBJ databases">
        <authorList>
            <person name="Qu J."/>
            <person name="Murali S.C."/>
            <person name="Bandaranaike D."/>
            <person name="Bellair M."/>
            <person name="Blankenburg K."/>
            <person name="Chao H."/>
            <person name="Dinh H."/>
            <person name="Doddapaneni H."/>
            <person name="Downs B."/>
            <person name="Dugan-Rocha S."/>
            <person name="Elkadiri S."/>
            <person name="Gnanaolivu R.D."/>
            <person name="Hernandez B."/>
            <person name="Javaid M."/>
            <person name="Jayaseelan J.C."/>
            <person name="Lee S."/>
            <person name="Li M."/>
            <person name="Ming W."/>
            <person name="Munidasa M."/>
            <person name="Muniz J."/>
            <person name="Nguyen L."/>
            <person name="Ongeri F."/>
            <person name="Osuji N."/>
            <person name="Pu L.-L."/>
            <person name="Puazo M."/>
            <person name="Qu C."/>
            <person name="Quiroz J."/>
            <person name="Raj R."/>
            <person name="Weissenberger G."/>
            <person name="Xin Y."/>
            <person name="Zou X."/>
            <person name="Han Y."/>
            <person name="Richards S."/>
            <person name="Worley K."/>
            <person name="Muzny D."/>
            <person name="Gibbs R."/>
        </authorList>
    </citation>
    <scope>NUCLEOTIDE SEQUENCE</scope>
    <source>
        <strain evidence="2">Sampled in the wild</strain>
    </source>
</reference>
<dbReference type="PANTHER" id="PTHR46644">
    <property type="entry name" value="DNA REPAIR PROTEIN XRCC2"/>
    <property type="match status" value="1"/>
</dbReference>
<dbReference type="GO" id="GO:0005657">
    <property type="term" value="C:replication fork"/>
    <property type="evidence" value="ECO:0007669"/>
    <property type="project" value="InterPro"/>
</dbReference>
<dbReference type="SUPFAM" id="SSF52540">
    <property type="entry name" value="P-loop containing nucleoside triphosphate hydrolases"/>
    <property type="match status" value="1"/>
</dbReference>
<dbReference type="InterPro" id="IPR030547">
    <property type="entry name" value="XRCC2"/>
</dbReference>
<dbReference type="Pfam" id="PF08423">
    <property type="entry name" value="Rad51"/>
    <property type="match status" value="1"/>
</dbReference>
<dbReference type="PANTHER" id="PTHR46644:SF2">
    <property type="entry name" value="DNA REPAIR PROTEIN XRCC2"/>
    <property type="match status" value="1"/>
</dbReference>
<keyword evidence="3" id="KW-1185">Reference proteome</keyword>
<dbReference type="GO" id="GO:0033063">
    <property type="term" value="C:Rad51B-Rad51C-Rad51D-XRCC2 complex"/>
    <property type="evidence" value="ECO:0007669"/>
    <property type="project" value="InterPro"/>
</dbReference>
<dbReference type="InterPro" id="IPR027417">
    <property type="entry name" value="P-loop_NTPase"/>
</dbReference>
<dbReference type="Gene3D" id="3.40.50.300">
    <property type="entry name" value="P-loop containing nucleotide triphosphate hydrolases"/>
    <property type="match status" value="1"/>
</dbReference>
<evidence type="ECO:0000259" key="1">
    <source>
        <dbReference type="Pfam" id="PF08423"/>
    </source>
</evidence>
<feature type="domain" description="Rad51-like C-terminal" evidence="1">
    <location>
        <begin position="41"/>
        <end position="208"/>
    </location>
</feature>
<name>A0A8K0KCL5_LADFU</name>
<accession>A0A8K0KCL5</accession>
<dbReference type="AlphaFoldDB" id="A0A8K0KCL5"/>
<organism evidence="2 3">
    <name type="scientific">Ladona fulva</name>
    <name type="common">Scarce chaser dragonfly</name>
    <name type="synonym">Libellula fulva</name>
    <dbReference type="NCBI Taxonomy" id="123851"/>
    <lineage>
        <taxon>Eukaryota</taxon>
        <taxon>Metazoa</taxon>
        <taxon>Ecdysozoa</taxon>
        <taxon>Arthropoda</taxon>
        <taxon>Hexapoda</taxon>
        <taxon>Insecta</taxon>
        <taxon>Pterygota</taxon>
        <taxon>Palaeoptera</taxon>
        <taxon>Odonata</taxon>
        <taxon>Epiprocta</taxon>
        <taxon>Anisoptera</taxon>
        <taxon>Libelluloidea</taxon>
        <taxon>Libellulidae</taxon>
        <taxon>Ladona</taxon>
    </lineage>
</organism>